<organism evidence="12 13">
    <name type="scientific">Shewanella gaetbuli</name>
    <dbReference type="NCBI Taxonomy" id="220752"/>
    <lineage>
        <taxon>Bacteria</taxon>
        <taxon>Pseudomonadati</taxon>
        <taxon>Pseudomonadota</taxon>
        <taxon>Gammaproteobacteria</taxon>
        <taxon>Alteromonadales</taxon>
        <taxon>Shewanellaceae</taxon>
        <taxon>Shewanella</taxon>
    </lineage>
</organism>
<dbReference type="InterPro" id="IPR017927">
    <property type="entry name" value="FAD-bd_FR_type"/>
</dbReference>
<comment type="cofactor">
    <cofactor evidence="9">
        <name>[2Fe-2S] cluster</name>
        <dbReference type="ChEBI" id="CHEBI:190135"/>
    </cofactor>
</comment>
<comment type="cofactor">
    <cofactor evidence="1">
        <name>FAD</name>
        <dbReference type="ChEBI" id="CHEBI:57692"/>
    </cofactor>
</comment>
<proteinExistence type="inferred from homology"/>
<dbReference type="Pfam" id="PF00175">
    <property type="entry name" value="NAD_binding_1"/>
    <property type="match status" value="1"/>
</dbReference>
<dbReference type="InterPro" id="IPR008333">
    <property type="entry name" value="Cbr1-like_FAD-bd_dom"/>
</dbReference>
<sequence length="249" mass="27828">MWVKGEIIQRVDWNDKLFSLKIKAPIAPYIAGQFIKLSQLKEDKRVARAYSIVNAPGDDFIEVLAVAVEDGQLSPQLQSLSIGDTIDVSPKASGFMTLDEIPQGELQGKHLWLLSTGTAVGPFISMLLTPEPWERFEKVVLVYGVRLAVDLAYINIIQQLQQQYPEQFCFVPIVTRESYDGALNCRIPQAIDSGLLQKQLQLDINPQDSQVMICGNPGMIADAQNTLEELGLTKNLRRAPGQITVEKYW</sequence>
<dbReference type="InterPro" id="IPR001433">
    <property type="entry name" value="OxRdtase_FAD/NAD-bd"/>
</dbReference>
<dbReference type="InterPro" id="IPR051930">
    <property type="entry name" value="FNR_type-1"/>
</dbReference>
<keyword evidence="5" id="KW-0547">Nucleotide-binding</keyword>
<evidence type="ECO:0000256" key="1">
    <source>
        <dbReference type="ARBA" id="ARBA00001974"/>
    </source>
</evidence>
<dbReference type="PANTHER" id="PTHR47878:SF1">
    <property type="entry name" value="FLAVODOXIN_FERREDOXIN--NADP REDUCTASE"/>
    <property type="match status" value="1"/>
</dbReference>
<dbReference type="InterPro" id="IPR033892">
    <property type="entry name" value="FNR_bac"/>
</dbReference>
<keyword evidence="13" id="KW-1185">Reference proteome</keyword>
<evidence type="ECO:0000256" key="4">
    <source>
        <dbReference type="ARBA" id="ARBA00022630"/>
    </source>
</evidence>
<evidence type="ECO:0000256" key="5">
    <source>
        <dbReference type="ARBA" id="ARBA00022741"/>
    </source>
</evidence>
<comment type="similarity">
    <text evidence="2">Belongs to the ferredoxin--NADP reductase type 1 family.</text>
</comment>
<feature type="domain" description="FAD-binding FR-type" evidence="11">
    <location>
        <begin position="1"/>
        <end position="99"/>
    </location>
</feature>
<gene>
    <name evidence="12" type="ORF">L2672_00885</name>
</gene>
<evidence type="ECO:0000313" key="12">
    <source>
        <dbReference type="EMBL" id="MCL1141256.1"/>
    </source>
</evidence>
<dbReference type="RefSeq" id="WP_248993944.1">
    <property type="nucleotide sequence ID" value="NZ_JAKIKP010000001.1"/>
</dbReference>
<reference evidence="12" key="1">
    <citation type="submission" date="2022-01" db="EMBL/GenBank/DDBJ databases">
        <title>Whole genome-based taxonomy of the Shewanellaceae.</title>
        <authorList>
            <person name="Martin-Rodriguez A.J."/>
        </authorList>
    </citation>
    <scope>NUCLEOTIDE SEQUENCE</scope>
    <source>
        <strain evidence="12">DSM 16422</strain>
    </source>
</reference>
<keyword evidence="7" id="KW-0521">NADP</keyword>
<dbReference type="Pfam" id="PF00970">
    <property type="entry name" value="FAD_binding_6"/>
    <property type="match status" value="1"/>
</dbReference>
<evidence type="ECO:0000313" key="13">
    <source>
        <dbReference type="Proteomes" id="UP001139333"/>
    </source>
</evidence>
<dbReference type="Proteomes" id="UP001139333">
    <property type="component" value="Unassembled WGS sequence"/>
</dbReference>
<keyword evidence="8" id="KW-0560">Oxidoreductase</keyword>
<dbReference type="PANTHER" id="PTHR47878">
    <property type="entry name" value="OXIDOREDUCTASE FAD/NAD(P)-BINDING DOMAIN PROTEIN"/>
    <property type="match status" value="1"/>
</dbReference>
<keyword evidence="4" id="KW-0285">Flavoprotein</keyword>
<evidence type="ECO:0000256" key="7">
    <source>
        <dbReference type="ARBA" id="ARBA00022857"/>
    </source>
</evidence>
<keyword evidence="6" id="KW-0274">FAD</keyword>
<dbReference type="InterPro" id="IPR039261">
    <property type="entry name" value="FNR_nucleotide-bd"/>
</dbReference>
<name>A0A9X2CIQ4_9GAMM</name>
<dbReference type="PROSITE" id="PS51384">
    <property type="entry name" value="FAD_FR"/>
    <property type="match status" value="1"/>
</dbReference>
<evidence type="ECO:0000259" key="11">
    <source>
        <dbReference type="PROSITE" id="PS51384"/>
    </source>
</evidence>
<evidence type="ECO:0000256" key="8">
    <source>
        <dbReference type="ARBA" id="ARBA00023002"/>
    </source>
</evidence>
<evidence type="ECO:0000256" key="6">
    <source>
        <dbReference type="ARBA" id="ARBA00022827"/>
    </source>
</evidence>
<dbReference type="GO" id="GO:0042167">
    <property type="term" value="P:heme catabolic process"/>
    <property type="evidence" value="ECO:0007669"/>
    <property type="project" value="TreeGrafter"/>
</dbReference>
<dbReference type="GO" id="GO:0000166">
    <property type="term" value="F:nucleotide binding"/>
    <property type="evidence" value="ECO:0007669"/>
    <property type="project" value="UniProtKB-KW"/>
</dbReference>
<dbReference type="InterPro" id="IPR017938">
    <property type="entry name" value="Riboflavin_synthase-like_b-brl"/>
</dbReference>
<dbReference type="EMBL" id="JAKIKP010000001">
    <property type="protein sequence ID" value="MCL1141256.1"/>
    <property type="molecule type" value="Genomic_DNA"/>
</dbReference>
<comment type="catalytic activity">
    <reaction evidence="10">
        <text>2 reduced [2Fe-2S]-[ferredoxin] + NADP(+) + H(+) = 2 oxidized [2Fe-2S]-[ferredoxin] + NADPH</text>
        <dbReference type="Rhea" id="RHEA:20125"/>
        <dbReference type="Rhea" id="RHEA-COMP:10000"/>
        <dbReference type="Rhea" id="RHEA-COMP:10001"/>
        <dbReference type="ChEBI" id="CHEBI:15378"/>
        <dbReference type="ChEBI" id="CHEBI:33737"/>
        <dbReference type="ChEBI" id="CHEBI:33738"/>
        <dbReference type="ChEBI" id="CHEBI:57783"/>
        <dbReference type="ChEBI" id="CHEBI:58349"/>
        <dbReference type="EC" id="1.18.1.2"/>
    </reaction>
</comment>
<accession>A0A9X2CIQ4</accession>
<dbReference type="SUPFAM" id="SSF52343">
    <property type="entry name" value="Ferredoxin reductase-like, C-terminal NADP-linked domain"/>
    <property type="match status" value="1"/>
</dbReference>
<evidence type="ECO:0000256" key="9">
    <source>
        <dbReference type="ARBA" id="ARBA00034078"/>
    </source>
</evidence>
<evidence type="ECO:0000256" key="2">
    <source>
        <dbReference type="ARBA" id="ARBA00008312"/>
    </source>
</evidence>
<protein>
    <recommendedName>
        <fullName evidence="3">ferredoxin--NADP(+) reductase</fullName>
        <ecNumber evidence="3">1.18.1.2</ecNumber>
    </recommendedName>
</protein>
<dbReference type="SUPFAM" id="SSF63380">
    <property type="entry name" value="Riboflavin synthase domain-like"/>
    <property type="match status" value="1"/>
</dbReference>
<dbReference type="AlphaFoldDB" id="A0A9X2CIQ4"/>
<evidence type="ECO:0000256" key="10">
    <source>
        <dbReference type="ARBA" id="ARBA00047776"/>
    </source>
</evidence>
<dbReference type="Gene3D" id="3.40.50.80">
    <property type="entry name" value="Nucleotide-binding domain of ferredoxin-NADP reductase (FNR) module"/>
    <property type="match status" value="1"/>
</dbReference>
<dbReference type="Gene3D" id="2.40.30.10">
    <property type="entry name" value="Translation factors"/>
    <property type="match status" value="1"/>
</dbReference>
<dbReference type="GO" id="GO:0034599">
    <property type="term" value="P:cellular response to oxidative stress"/>
    <property type="evidence" value="ECO:0007669"/>
    <property type="project" value="TreeGrafter"/>
</dbReference>
<evidence type="ECO:0000256" key="3">
    <source>
        <dbReference type="ARBA" id="ARBA00013223"/>
    </source>
</evidence>
<dbReference type="GO" id="GO:0004324">
    <property type="term" value="F:ferredoxin-NADP+ reductase activity"/>
    <property type="evidence" value="ECO:0007669"/>
    <property type="project" value="UniProtKB-EC"/>
</dbReference>
<comment type="caution">
    <text evidence="12">The sequence shown here is derived from an EMBL/GenBank/DDBJ whole genome shotgun (WGS) entry which is preliminary data.</text>
</comment>
<dbReference type="EC" id="1.18.1.2" evidence="3"/>
<dbReference type="CDD" id="cd06195">
    <property type="entry name" value="FNR1"/>
    <property type="match status" value="1"/>
</dbReference>